<organism evidence="2 3">
    <name type="scientific">Halogeometricum borinquense</name>
    <dbReference type="NCBI Taxonomy" id="60847"/>
    <lineage>
        <taxon>Archaea</taxon>
        <taxon>Methanobacteriati</taxon>
        <taxon>Methanobacteriota</taxon>
        <taxon>Stenosarchaea group</taxon>
        <taxon>Halobacteria</taxon>
        <taxon>Halobacteriales</taxon>
        <taxon>Haloferacaceae</taxon>
        <taxon>Halogeometricum</taxon>
    </lineage>
</organism>
<reference evidence="2 3" key="1">
    <citation type="submission" date="2018-12" db="EMBL/GenBank/DDBJ databases">
        <title>Genome analysis provides insights into bioremediation potentialities of Halogeometricum borinquense strain N11.</title>
        <authorList>
            <person name="Najjari A."/>
            <person name="Youssef N."/>
            <person name="Fhoula I."/>
            <person name="Ben Dhia O."/>
            <person name="Mahjoubi M."/>
            <person name="Ouzari H.I."/>
            <person name="Cherif A."/>
        </authorList>
    </citation>
    <scope>NUCLEOTIDE SEQUENCE [LARGE SCALE GENOMIC DNA]</scope>
    <source>
        <strain evidence="2 3">N11</strain>
    </source>
</reference>
<gene>
    <name evidence="2" type="ORF">ELS19_17115</name>
</gene>
<sequence>MRIDSVLLLSVVTLAVLGVYFGVIAFVGIAHFELVFGAMEYRLYDDELVAYDRRLDTIQWRVPLDAVRDTTVEEGLFESPPTTEVATVMLNRTDDTEETEPYRFYRHSIVFIENPERVSRLLRTGRSRFAQ</sequence>
<keyword evidence="1" id="KW-1133">Transmembrane helix</keyword>
<name>A0A482T080_9EURY</name>
<dbReference type="EMBL" id="RZHH01000003">
    <property type="protein sequence ID" value="RYJ08276.1"/>
    <property type="molecule type" value="Genomic_DNA"/>
</dbReference>
<protein>
    <submittedName>
        <fullName evidence="2">Uncharacterized protein</fullName>
    </submittedName>
</protein>
<keyword evidence="1" id="KW-0472">Membrane</keyword>
<dbReference type="Proteomes" id="UP000294028">
    <property type="component" value="Unassembled WGS sequence"/>
</dbReference>
<evidence type="ECO:0000313" key="3">
    <source>
        <dbReference type="Proteomes" id="UP000294028"/>
    </source>
</evidence>
<proteinExistence type="predicted"/>
<keyword evidence="1" id="KW-0812">Transmembrane</keyword>
<dbReference type="RefSeq" id="WP_129786119.1">
    <property type="nucleotide sequence ID" value="NZ_RZHH01000003.1"/>
</dbReference>
<evidence type="ECO:0000256" key="1">
    <source>
        <dbReference type="SAM" id="Phobius"/>
    </source>
</evidence>
<accession>A0A482T080</accession>
<evidence type="ECO:0000313" key="2">
    <source>
        <dbReference type="EMBL" id="RYJ08276.1"/>
    </source>
</evidence>
<dbReference type="AlphaFoldDB" id="A0A482T080"/>
<feature type="transmembrane region" description="Helical" evidence="1">
    <location>
        <begin position="6"/>
        <end position="32"/>
    </location>
</feature>
<comment type="caution">
    <text evidence="2">The sequence shown here is derived from an EMBL/GenBank/DDBJ whole genome shotgun (WGS) entry which is preliminary data.</text>
</comment>